<accession>A0AA38RBV5</accession>
<evidence type="ECO:0000256" key="1">
    <source>
        <dbReference type="SAM" id="MobiDB-lite"/>
    </source>
</evidence>
<evidence type="ECO:0000313" key="2">
    <source>
        <dbReference type="EMBL" id="KAJ9142457.1"/>
    </source>
</evidence>
<dbReference type="AlphaFoldDB" id="A0AA38RBV5"/>
<organism evidence="2 3">
    <name type="scientific">Pleurostoma richardsiae</name>
    <dbReference type="NCBI Taxonomy" id="41990"/>
    <lineage>
        <taxon>Eukaryota</taxon>
        <taxon>Fungi</taxon>
        <taxon>Dikarya</taxon>
        <taxon>Ascomycota</taxon>
        <taxon>Pezizomycotina</taxon>
        <taxon>Sordariomycetes</taxon>
        <taxon>Sordariomycetidae</taxon>
        <taxon>Calosphaeriales</taxon>
        <taxon>Pleurostomataceae</taxon>
        <taxon>Pleurostoma</taxon>
    </lineage>
</organism>
<dbReference type="Proteomes" id="UP001174694">
    <property type="component" value="Unassembled WGS sequence"/>
</dbReference>
<feature type="compositionally biased region" description="Polar residues" evidence="1">
    <location>
        <begin position="50"/>
        <end position="75"/>
    </location>
</feature>
<feature type="compositionally biased region" description="Low complexity" evidence="1">
    <location>
        <begin position="7"/>
        <end position="22"/>
    </location>
</feature>
<protein>
    <submittedName>
        <fullName evidence="2">Uncharacterized protein</fullName>
    </submittedName>
</protein>
<dbReference type="EMBL" id="JANBVO010000022">
    <property type="protein sequence ID" value="KAJ9142457.1"/>
    <property type="molecule type" value="Genomic_DNA"/>
</dbReference>
<evidence type="ECO:0000313" key="3">
    <source>
        <dbReference type="Proteomes" id="UP001174694"/>
    </source>
</evidence>
<feature type="region of interest" description="Disordered" evidence="1">
    <location>
        <begin position="214"/>
        <end position="262"/>
    </location>
</feature>
<proteinExistence type="predicted"/>
<feature type="compositionally biased region" description="Pro residues" evidence="1">
    <location>
        <begin position="241"/>
        <end position="256"/>
    </location>
</feature>
<comment type="caution">
    <text evidence="2">The sequence shown here is derived from an EMBL/GenBank/DDBJ whole genome shotgun (WGS) entry which is preliminary data.</text>
</comment>
<feature type="compositionally biased region" description="Polar residues" evidence="1">
    <location>
        <begin position="161"/>
        <end position="172"/>
    </location>
</feature>
<sequence>MAPSSDAPTFARAAPSAASFTAPVVSRRQATFKKPVVPALPLPYLQRHSTATSQARLRSADPTATTDLGGTSSRAAEQKVEPLLLPRIPRSPGEKDSLLSSAVDDSSDAKRNCQGPSAGGWELDAEEPTPPADVEASRHRNSLSSSTQGEATPLDVPTDAPPSSSFRRSATSPPIHMPPRSLPNASASSTVPRGICHSPMHLVDSLEQPYGFTHRSNVHQHHPNNSGLVFGGFQDSNTSSPAPPNSRGAPPPPPNLSLPSISPMACTSEPPTVTDVVDQGALITAPAPANGRPPMINNFGPSTPHSFHGSQSSTCMDENSYNHLYLANGHNSLESELYSGISALPPARYPVSTTLPALEMDNREDILRTVRQGFANSEFADCELHLHIGESQPPEYLSSPSYRNPLLLAAHRLILARSPSLRNIMVAQGVPNGKVTVSSEDPFLRSDAFWFAVQTLYGYPLYEVHSDPSSADRTMDNFGLALGYAAAGHLLQLLPVIAQGIRDAVRLVNWTTLEKALEFAMAGATVLYPVGPKTPSSQQIIMPRYRHGPALCTGRDSVRPTAFPYPANATITTPELRPRLVSQTVARVT</sequence>
<gene>
    <name evidence="2" type="ORF">NKR23_g7182</name>
</gene>
<reference evidence="2" key="1">
    <citation type="submission" date="2022-07" db="EMBL/GenBank/DDBJ databases">
        <title>Fungi with potential for degradation of polypropylene.</title>
        <authorList>
            <person name="Gostincar C."/>
        </authorList>
    </citation>
    <scope>NUCLEOTIDE SEQUENCE</scope>
    <source>
        <strain evidence="2">EXF-13308</strain>
    </source>
</reference>
<name>A0AA38RBV5_9PEZI</name>
<feature type="region of interest" description="Disordered" evidence="1">
    <location>
        <begin position="50"/>
        <end position="193"/>
    </location>
</feature>
<feature type="region of interest" description="Disordered" evidence="1">
    <location>
        <begin position="1"/>
        <end position="25"/>
    </location>
</feature>
<keyword evidence="3" id="KW-1185">Reference proteome</keyword>